<evidence type="ECO:0000259" key="7">
    <source>
        <dbReference type="Pfam" id="PF10277"/>
    </source>
</evidence>
<keyword evidence="9" id="KW-1185">Reference proteome</keyword>
<evidence type="ECO:0000256" key="1">
    <source>
        <dbReference type="ARBA" id="ARBA00004127"/>
    </source>
</evidence>
<evidence type="ECO:0000256" key="2">
    <source>
        <dbReference type="ARBA" id="ARBA00022692"/>
    </source>
</evidence>
<dbReference type="InterPro" id="IPR050911">
    <property type="entry name" value="DRAM/TMEM150_Autophagy_Mod"/>
</dbReference>
<dbReference type="Proteomes" id="UP001345013">
    <property type="component" value="Unassembled WGS sequence"/>
</dbReference>
<dbReference type="InterPro" id="IPR019402">
    <property type="entry name" value="CWH43_N"/>
</dbReference>
<dbReference type="Pfam" id="PF10277">
    <property type="entry name" value="Frag1"/>
    <property type="match status" value="1"/>
</dbReference>
<feature type="transmembrane region" description="Helical" evidence="6">
    <location>
        <begin position="98"/>
        <end position="120"/>
    </location>
</feature>
<proteinExistence type="predicted"/>
<organism evidence="8 9">
    <name type="scientific">Lithohypha guttulata</name>
    <dbReference type="NCBI Taxonomy" id="1690604"/>
    <lineage>
        <taxon>Eukaryota</taxon>
        <taxon>Fungi</taxon>
        <taxon>Dikarya</taxon>
        <taxon>Ascomycota</taxon>
        <taxon>Pezizomycotina</taxon>
        <taxon>Eurotiomycetes</taxon>
        <taxon>Chaetothyriomycetidae</taxon>
        <taxon>Chaetothyriales</taxon>
        <taxon>Trichomeriaceae</taxon>
        <taxon>Lithohypha</taxon>
    </lineage>
</organism>
<evidence type="ECO:0000313" key="8">
    <source>
        <dbReference type="EMBL" id="KAK5097769.1"/>
    </source>
</evidence>
<keyword evidence="4 6" id="KW-0472">Membrane</keyword>
<feature type="transmembrane region" description="Helical" evidence="6">
    <location>
        <begin position="60"/>
        <end position="78"/>
    </location>
</feature>
<name>A0ABR0KIW9_9EURO</name>
<feature type="region of interest" description="Disordered" evidence="5">
    <location>
        <begin position="246"/>
        <end position="284"/>
    </location>
</feature>
<feature type="transmembrane region" description="Helical" evidence="6">
    <location>
        <begin position="163"/>
        <end position="187"/>
    </location>
</feature>
<gene>
    <name evidence="8" type="ORF">LTR24_002025</name>
</gene>
<comment type="subcellular location">
    <subcellularLocation>
        <location evidence="1">Endomembrane system</location>
        <topology evidence="1">Multi-pass membrane protein</topology>
    </subcellularLocation>
</comment>
<feature type="transmembrane region" description="Helical" evidence="6">
    <location>
        <begin position="199"/>
        <end position="220"/>
    </location>
</feature>
<evidence type="ECO:0000256" key="4">
    <source>
        <dbReference type="ARBA" id="ARBA00023136"/>
    </source>
</evidence>
<accession>A0ABR0KIW9</accession>
<feature type="transmembrane region" description="Helical" evidence="6">
    <location>
        <begin position="7"/>
        <end position="30"/>
    </location>
</feature>
<feature type="transmembrane region" description="Helical" evidence="6">
    <location>
        <begin position="132"/>
        <end position="151"/>
    </location>
</feature>
<dbReference type="EMBL" id="JAVRRG010000016">
    <property type="protein sequence ID" value="KAK5097769.1"/>
    <property type="molecule type" value="Genomic_DNA"/>
</dbReference>
<dbReference type="PANTHER" id="PTHR21324">
    <property type="entry name" value="FASTING-INDUCIBLE INTEGRAL MEMBRANE PROTEIN TM6P1-RELATED"/>
    <property type="match status" value="1"/>
</dbReference>
<feature type="compositionally biased region" description="Polar residues" evidence="5">
    <location>
        <begin position="250"/>
        <end position="274"/>
    </location>
</feature>
<keyword evidence="2 6" id="KW-0812">Transmembrane</keyword>
<evidence type="ECO:0000256" key="3">
    <source>
        <dbReference type="ARBA" id="ARBA00022989"/>
    </source>
</evidence>
<reference evidence="8 9" key="1">
    <citation type="submission" date="2023-08" db="EMBL/GenBank/DDBJ databases">
        <title>Black Yeasts Isolated from many extreme environments.</title>
        <authorList>
            <person name="Coleine C."/>
            <person name="Stajich J.E."/>
            <person name="Selbmann L."/>
        </authorList>
    </citation>
    <scope>NUCLEOTIDE SEQUENCE [LARGE SCALE GENOMIC DNA]</scope>
    <source>
        <strain evidence="8 9">CCFEE 5885</strain>
    </source>
</reference>
<keyword evidence="3 6" id="KW-1133">Transmembrane helix</keyword>
<protein>
    <recommendedName>
        <fullName evidence="7">CWH43-like N-terminal domain-containing protein</fullName>
    </recommendedName>
</protein>
<feature type="domain" description="CWH43-like N-terminal" evidence="7">
    <location>
        <begin position="6"/>
        <end position="220"/>
    </location>
</feature>
<evidence type="ECO:0000313" key="9">
    <source>
        <dbReference type="Proteomes" id="UP001345013"/>
    </source>
</evidence>
<evidence type="ECO:0000256" key="5">
    <source>
        <dbReference type="SAM" id="MobiDB-lite"/>
    </source>
</evidence>
<comment type="caution">
    <text evidence="8">The sequence shown here is derived from an EMBL/GenBank/DDBJ whole genome shotgun (WGS) entry which is preliminary data.</text>
</comment>
<evidence type="ECO:0000256" key="6">
    <source>
        <dbReference type="SAM" id="Phobius"/>
    </source>
</evidence>
<sequence length="298" mass="33466">MWLLSYWVFPAVSALMWLGMLLGMLITWATDYNHRKYPSMEAGQSIAYISDVGAFQLKPLFQAGSVVTVVFLDIGIIAERWLRHTGRLARNTSITQKVLSCLAILFAIAGAAGLILLSTFDTYNYPRLHDGFLLLFLGGYIISAIFMCVEYQRLGIHYRNHRILAISFWIKLAFIIVEIVLAIVFAACSYTSRSDIAGVFEWIVAFIYTFWVLSFLLDLLPSVRTKKHIPQGLRDVAMEEQGRDGVSPSVAAQHNGRFSEQSTRVGSYEPNGSGNKYVADGQSQPRKGRLAKLFSNLY</sequence>
<dbReference type="PANTHER" id="PTHR21324:SF2">
    <property type="entry name" value="EG:22E5.9 PROTEIN"/>
    <property type="match status" value="1"/>
</dbReference>